<accession>A0AA39T4H6</accession>
<feature type="region of interest" description="Disordered" evidence="1">
    <location>
        <begin position="97"/>
        <end position="121"/>
    </location>
</feature>
<feature type="region of interest" description="Disordered" evidence="1">
    <location>
        <begin position="134"/>
        <end position="209"/>
    </location>
</feature>
<feature type="compositionally biased region" description="Basic and acidic residues" evidence="1">
    <location>
        <begin position="1"/>
        <end position="10"/>
    </location>
</feature>
<keyword evidence="3" id="KW-1185">Reference proteome</keyword>
<reference evidence="2" key="1">
    <citation type="journal article" date="2022" name="Plant J.">
        <title>Strategies of tolerance reflected in two North American maple genomes.</title>
        <authorList>
            <person name="McEvoy S.L."/>
            <person name="Sezen U.U."/>
            <person name="Trouern-Trend A."/>
            <person name="McMahon S.M."/>
            <person name="Schaberg P.G."/>
            <person name="Yang J."/>
            <person name="Wegrzyn J.L."/>
            <person name="Swenson N.G."/>
        </authorList>
    </citation>
    <scope>NUCLEOTIDE SEQUENCE</scope>
    <source>
        <strain evidence="2">NS2018</strain>
    </source>
</reference>
<dbReference type="Proteomes" id="UP001168877">
    <property type="component" value="Unassembled WGS sequence"/>
</dbReference>
<evidence type="ECO:0000256" key="1">
    <source>
        <dbReference type="SAM" id="MobiDB-lite"/>
    </source>
</evidence>
<dbReference type="EMBL" id="JAUESC010000002">
    <property type="protein sequence ID" value="KAK0603846.1"/>
    <property type="molecule type" value="Genomic_DNA"/>
</dbReference>
<protein>
    <submittedName>
        <fullName evidence="2">Uncharacterized protein</fullName>
    </submittedName>
</protein>
<comment type="caution">
    <text evidence="2">The sequence shown here is derived from an EMBL/GenBank/DDBJ whole genome shotgun (WGS) entry which is preliminary data.</text>
</comment>
<evidence type="ECO:0000313" key="3">
    <source>
        <dbReference type="Proteomes" id="UP001168877"/>
    </source>
</evidence>
<feature type="compositionally biased region" description="Polar residues" evidence="1">
    <location>
        <begin position="55"/>
        <end position="78"/>
    </location>
</feature>
<feature type="compositionally biased region" description="Basic and acidic residues" evidence="1">
    <location>
        <begin position="24"/>
        <end position="35"/>
    </location>
</feature>
<feature type="compositionally biased region" description="Basic and acidic residues" evidence="1">
    <location>
        <begin position="102"/>
        <end position="121"/>
    </location>
</feature>
<sequence length="209" mass="23254">MLVNGLDREPLPTPAKSRIPGTRESTRRPKDEWGLGRHGHREVLVPSYPEYPDTRVNTLAPSVGNNSPPFNKLSSSTQEKIEDEASILPRTACELRASLPRFHPEESGEKERNQKPDPESVRLRMIAKGIPFESPRFAEGAGPSTQVPIFDKPGPPLLVQNHPEDLRHRLVKSAIYIPPRKGQSTTRPAARKRDPQPDVGGSTGSWKDQ</sequence>
<organism evidence="2 3">
    <name type="scientific">Acer saccharum</name>
    <name type="common">Sugar maple</name>
    <dbReference type="NCBI Taxonomy" id="4024"/>
    <lineage>
        <taxon>Eukaryota</taxon>
        <taxon>Viridiplantae</taxon>
        <taxon>Streptophyta</taxon>
        <taxon>Embryophyta</taxon>
        <taxon>Tracheophyta</taxon>
        <taxon>Spermatophyta</taxon>
        <taxon>Magnoliopsida</taxon>
        <taxon>eudicotyledons</taxon>
        <taxon>Gunneridae</taxon>
        <taxon>Pentapetalae</taxon>
        <taxon>rosids</taxon>
        <taxon>malvids</taxon>
        <taxon>Sapindales</taxon>
        <taxon>Sapindaceae</taxon>
        <taxon>Hippocastanoideae</taxon>
        <taxon>Acereae</taxon>
        <taxon>Acer</taxon>
    </lineage>
</organism>
<dbReference type="AlphaFoldDB" id="A0AA39T4H6"/>
<name>A0AA39T4H6_ACESA</name>
<evidence type="ECO:0000313" key="2">
    <source>
        <dbReference type="EMBL" id="KAK0603846.1"/>
    </source>
</evidence>
<gene>
    <name evidence="2" type="ORF">LWI29_009300</name>
</gene>
<feature type="region of interest" description="Disordered" evidence="1">
    <location>
        <begin position="1"/>
        <end position="80"/>
    </location>
</feature>
<proteinExistence type="predicted"/>
<reference evidence="2" key="2">
    <citation type="submission" date="2023-06" db="EMBL/GenBank/DDBJ databases">
        <authorList>
            <person name="Swenson N.G."/>
            <person name="Wegrzyn J.L."/>
            <person name="Mcevoy S.L."/>
        </authorList>
    </citation>
    <scope>NUCLEOTIDE SEQUENCE</scope>
    <source>
        <strain evidence="2">NS2018</strain>
        <tissue evidence="2">Leaf</tissue>
    </source>
</reference>